<keyword evidence="2" id="KW-1185">Reference proteome</keyword>
<sequence>MVHFQPGDASGKRGRHFLYHGEMERAINLAPVLAAAGRRGTVGRASEWRPGLRKHLRKCERNESRM</sequence>
<proteinExistence type="predicted"/>
<dbReference type="EMBL" id="VSRR010003222">
    <property type="protein sequence ID" value="MPC35204.1"/>
    <property type="molecule type" value="Genomic_DNA"/>
</dbReference>
<protein>
    <submittedName>
        <fullName evidence="1">Uncharacterized protein</fullName>
    </submittedName>
</protein>
<evidence type="ECO:0000313" key="2">
    <source>
        <dbReference type="Proteomes" id="UP000324222"/>
    </source>
</evidence>
<accession>A0A5B7ES73</accession>
<reference evidence="1 2" key="1">
    <citation type="submission" date="2019-05" db="EMBL/GenBank/DDBJ databases">
        <title>Another draft genome of Portunus trituberculatus and its Hox gene families provides insights of decapod evolution.</title>
        <authorList>
            <person name="Jeong J.-H."/>
            <person name="Song I."/>
            <person name="Kim S."/>
            <person name="Choi T."/>
            <person name="Kim D."/>
            <person name="Ryu S."/>
            <person name="Kim W."/>
        </authorList>
    </citation>
    <scope>NUCLEOTIDE SEQUENCE [LARGE SCALE GENOMIC DNA]</scope>
    <source>
        <tissue evidence="1">Muscle</tissue>
    </source>
</reference>
<gene>
    <name evidence="1" type="ORF">E2C01_028622</name>
</gene>
<dbReference type="AlphaFoldDB" id="A0A5B7ES73"/>
<organism evidence="1 2">
    <name type="scientific">Portunus trituberculatus</name>
    <name type="common">Swimming crab</name>
    <name type="synonym">Neptunus trituberculatus</name>
    <dbReference type="NCBI Taxonomy" id="210409"/>
    <lineage>
        <taxon>Eukaryota</taxon>
        <taxon>Metazoa</taxon>
        <taxon>Ecdysozoa</taxon>
        <taxon>Arthropoda</taxon>
        <taxon>Crustacea</taxon>
        <taxon>Multicrustacea</taxon>
        <taxon>Malacostraca</taxon>
        <taxon>Eumalacostraca</taxon>
        <taxon>Eucarida</taxon>
        <taxon>Decapoda</taxon>
        <taxon>Pleocyemata</taxon>
        <taxon>Brachyura</taxon>
        <taxon>Eubrachyura</taxon>
        <taxon>Portunoidea</taxon>
        <taxon>Portunidae</taxon>
        <taxon>Portuninae</taxon>
        <taxon>Portunus</taxon>
    </lineage>
</organism>
<dbReference type="Proteomes" id="UP000324222">
    <property type="component" value="Unassembled WGS sequence"/>
</dbReference>
<name>A0A5B7ES73_PORTR</name>
<comment type="caution">
    <text evidence="1">The sequence shown here is derived from an EMBL/GenBank/DDBJ whole genome shotgun (WGS) entry which is preliminary data.</text>
</comment>
<evidence type="ECO:0000313" key="1">
    <source>
        <dbReference type="EMBL" id="MPC35204.1"/>
    </source>
</evidence>